<evidence type="ECO:0000256" key="1">
    <source>
        <dbReference type="ARBA" id="ARBA00004496"/>
    </source>
</evidence>
<gene>
    <name evidence="8" type="ORF">BB934_01260</name>
</gene>
<dbReference type="Pfam" id="PF07167">
    <property type="entry name" value="PhaC_N"/>
    <property type="match status" value="1"/>
</dbReference>
<dbReference type="SUPFAM" id="SSF53474">
    <property type="entry name" value="alpha/beta-Hydrolases"/>
    <property type="match status" value="1"/>
</dbReference>
<organism evidence="8">
    <name type="scientific">Microvirga ossetica</name>
    <dbReference type="NCBI Taxonomy" id="1882682"/>
    <lineage>
        <taxon>Bacteria</taxon>
        <taxon>Pseudomonadati</taxon>
        <taxon>Pseudomonadota</taxon>
        <taxon>Alphaproteobacteria</taxon>
        <taxon>Hyphomicrobiales</taxon>
        <taxon>Methylobacteriaceae</taxon>
        <taxon>Microvirga</taxon>
    </lineage>
</organism>
<dbReference type="PANTHER" id="PTHR36837:SF5">
    <property type="entry name" value="POLY-3-HYDROXYBUTYRATE SYNTHASE"/>
    <property type="match status" value="1"/>
</dbReference>
<dbReference type="GO" id="GO:0016746">
    <property type="term" value="F:acyltransferase activity"/>
    <property type="evidence" value="ECO:0007669"/>
    <property type="project" value="UniProtKB-KW"/>
</dbReference>
<dbReference type="RefSeq" id="WP_099508013.1">
    <property type="nucleotide sequence ID" value="NZ_CP016616.1"/>
</dbReference>
<evidence type="ECO:0000313" key="8">
    <source>
        <dbReference type="EMBL" id="ANY77012.1"/>
    </source>
</evidence>
<dbReference type="AlphaFoldDB" id="A0A1B2EAV1"/>
<dbReference type="InterPro" id="IPR010963">
    <property type="entry name" value="PHA_synth_I"/>
</dbReference>
<accession>A0A1B2EAV1</accession>
<sequence length="599" mass="66811">MDKPYGEEKLQSSTPDFEELSRNMARFIEGAGKAAAAYLKPVQEGQPPASSDASEALKSLGRVAEVWMSDPQRAFEAQSRLGSQFLNLWASTLKRAQGESAEPVAEPEPRDNRFKDPEWSDNPVFDFLKQAYLISSRWAEDLVEDANGLDERTRHKAQFYLKQISSALSPSNFLLTNPELIRETLRENGANLVRGMAMLAEDIEAGRGELRIRQSDPSNFKVGVNIATTPGKVVFRNDLIELLQYSPVTEKVLKRPLLIVPPWINKFYILDLNPEKSFIRWAVSQGLTVFCISWINPAEQHAEMGFEHYMQDGIFAALDAIEQATGEKKVTAIGYCVGGTLLATTLAYMAAKKDKRIDSATFFTAQVDFTHAGDLKVFAGEEEVRSLEAVMKQRGYLEGSRMANAFNMLRPNDLIWPYVVNVYMKGQSPFPFDLLYWNADSTRMPAANHAFYLRNCYLENRLAKGEMELAGVTLDLKKVKVPIFNLATKEDHIAPARSVFLGSKAFGGPVDYVLAGSGHIAGVVNSPSKPKYQFWTGGPVTDELEDWMKNATETAGSWWPYWLEWIKAHAPRMVAARKPGGGKLKPLGDAPGTYVLTKS</sequence>
<feature type="domain" description="Poly-beta-hydroxybutyrate polymerase N-terminal" evidence="7">
    <location>
        <begin position="110"/>
        <end position="282"/>
    </location>
</feature>
<feature type="region of interest" description="Disordered" evidence="5">
    <location>
        <begin position="98"/>
        <end position="117"/>
    </location>
</feature>
<dbReference type="InterPro" id="IPR029058">
    <property type="entry name" value="AB_hydrolase_fold"/>
</dbReference>
<dbReference type="InterPro" id="IPR051321">
    <property type="entry name" value="PHA/PHB_synthase"/>
</dbReference>
<dbReference type="GO" id="GO:0042619">
    <property type="term" value="P:poly-hydroxybutyrate biosynthetic process"/>
    <property type="evidence" value="ECO:0007669"/>
    <property type="project" value="InterPro"/>
</dbReference>
<evidence type="ECO:0000256" key="2">
    <source>
        <dbReference type="ARBA" id="ARBA00022490"/>
    </source>
</evidence>
<feature type="compositionally biased region" description="Basic and acidic residues" evidence="5">
    <location>
        <begin position="107"/>
        <end position="117"/>
    </location>
</feature>
<protein>
    <submittedName>
        <fullName evidence="8">Class I poly(R)-hydroxyalkanoic acid synthase</fullName>
    </submittedName>
</protein>
<feature type="domain" description="AB hydrolase-1" evidence="6">
    <location>
        <begin position="285"/>
        <end position="521"/>
    </location>
</feature>
<evidence type="ECO:0000259" key="6">
    <source>
        <dbReference type="Pfam" id="PF00561"/>
    </source>
</evidence>
<keyword evidence="2" id="KW-0963">Cytoplasm</keyword>
<dbReference type="InterPro" id="IPR000073">
    <property type="entry name" value="AB_hydrolase_1"/>
</dbReference>
<dbReference type="PANTHER" id="PTHR36837">
    <property type="entry name" value="POLY(3-HYDROXYALKANOATE) POLYMERASE SUBUNIT PHAC"/>
    <property type="match status" value="1"/>
</dbReference>
<dbReference type="Gene3D" id="3.40.50.1820">
    <property type="entry name" value="alpha/beta hydrolase"/>
    <property type="match status" value="1"/>
</dbReference>
<evidence type="ECO:0000259" key="7">
    <source>
        <dbReference type="Pfam" id="PF07167"/>
    </source>
</evidence>
<evidence type="ECO:0000256" key="3">
    <source>
        <dbReference type="ARBA" id="ARBA00022679"/>
    </source>
</evidence>
<dbReference type="KEGG" id="moc:BB934_01260"/>
<dbReference type="EMBL" id="CP016616">
    <property type="protein sequence ID" value="ANY77012.1"/>
    <property type="molecule type" value="Genomic_DNA"/>
</dbReference>
<keyword evidence="4" id="KW-0012">Acyltransferase</keyword>
<dbReference type="Pfam" id="PF00561">
    <property type="entry name" value="Abhydrolase_1"/>
    <property type="match status" value="1"/>
</dbReference>
<name>A0A1B2EAV1_9HYPH</name>
<proteinExistence type="predicted"/>
<dbReference type="InterPro" id="IPR010941">
    <property type="entry name" value="PhaC_N"/>
</dbReference>
<comment type="subcellular location">
    <subcellularLocation>
        <location evidence="1">Cytoplasm</location>
    </subcellularLocation>
</comment>
<evidence type="ECO:0000256" key="4">
    <source>
        <dbReference type="ARBA" id="ARBA00023315"/>
    </source>
</evidence>
<dbReference type="GO" id="GO:0005737">
    <property type="term" value="C:cytoplasm"/>
    <property type="evidence" value="ECO:0007669"/>
    <property type="project" value="UniProtKB-SubCell"/>
</dbReference>
<evidence type="ECO:0000256" key="5">
    <source>
        <dbReference type="SAM" id="MobiDB-lite"/>
    </source>
</evidence>
<keyword evidence="3" id="KW-0808">Transferase</keyword>
<dbReference type="NCBIfam" id="TIGR01838">
    <property type="entry name" value="PHA_synth_I"/>
    <property type="match status" value="1"/>
</dbReference>
<reference evidence="8" key="1">
    <citation type="submission" date="2016-07" db="EMBL/GenBank/DDBJ databases">
        <title>Microvirga ossetica sp. nov. a new species of rhizobia isolated from root nodules of the legume species Vicia alpestris Steven originated from North Ossetia region in the Caucasus.</title>
        <authorList>
            <person name="Safronova V.I."/>
            <person name="Kuznetsova I.G."/>
            <person name="Sazanova A.L."/>
            <person name="Belimov A."/>
            <person name="Andronov E."/>
            <person name="Osledkin Y.S."/>
            <person name="Onishchuk O.P."/>
            <person name="Kurchak O.N."/>
            <person name="Shaposhnikov A.I."/>
            <person name="Willems A."/>
            <person name="Tikhonovich I.A."/>
        </authorList>
    </citation>
    <scope>NUCLEOTIDE SEQUENCE [LARGE SCALE GENOMIC DNA]</scope>
    <source>
        <strain evidence="8">V5/3M</strain>
    </source>
</reference>
<dbReference type="OrthoDB" id="7208816at2"/>